<reference evidence="4" key="1">
    <citation type="submission" date="2017-01" db="EMBL/GenBank/DDBJ databases">
        <title>Comparative genomics of anhydrobiosis in the tardigrade Hypsibius dujardini.</title>
        <authorList>
            <person name="Yoshida Y."/>
            <person name="Koutsovoulos G."/>
            <person name="Laetsch D."/>
            <person name="Stevens L."/>
            <person name="Kumar S."/>
            <person name="Horikawa D."/>
            <person name="Ishino K."/>
            <person name="Komine S."/>
            <person name="Tomita M."/>
            <person name="Blaxter M."/>
            <person name="Arakawa K."/>
        </authorList>
    </citation>
    <scope>NUCLEOTIDE SEQUENCE [LARGE SCALE GENOMIC DNA]</scope>
    <source>
        <strain evidence="4">Z151</strain>
    </source>
</reference>
<evidence type="ECO:0000256" key="1">
    <source>
        <dbReference type="SAM" id="MobiDB-lite"/>
    </source>
</evidence>
<feature type="compositionally biased region" description="Low complexity" evidence="1">
    <location>
        <begin position="55"/>
        <end position="68"/>
    </location>
</feature>
<keyword evidence="2" id="KW-0732">Signal</keyword>
<feature type="region of interest" description="Disordered" evidence="1">
    <location>
        <begin position="24"/>
        <end position="73"/>
    </location>
</feature>
<keyword evidence="4" id="KW-1185">Reference proteome</keyword>
<protein>
    <submittedName>
        <fullName evidence="3">Uncharacterized protein</fullName>
    </submittedName>
</protein>
<gene>
    <name evidence="3" type="ORF">BV898_18188</name>
</gene>
<feature type="signal peptide" evidence="2">
    <location>
        <begin position="1"/>
        <end position="22"/>
    </location>
</feature>
<dbReference type="EMBL" id="MTYJ01000344">
    <property type="protein sequence ID" value="OWA53766.1"/>
    <property type="molecule type" value="Genomic_DNA"/>
</dbReference>
<evidence type="ECO:0000313" key="3">
    <source>
        <dbReference type="EMBL" id="OWA53766.1"/>
    </source>
</evidence>
<feature type="region of interest" description="Disordered" evidence="1">
    <location>
        <begin position="155"/>
        <end position="190"/>
    </location>
</feature>
<dbReference type="AlphaFoldDB" id="A0A9X6RNL3"/>
<feature type="chain" id="PRO_5040938054" evidence="2">
    <location>
        <begin position="23"/>
        <end position="204"/>
    </location>
</feature>
<accession>A0A9X6RNL3</accession>
<dbReference type="Proteomes" id="UP000192578">
    <property type="component" value="Unassembled WGS sequence"/>
</dbReference>
<name>A0A9X6RNL3_HYPEX</name>
<evidence type="ECO:0000313" key="4">
    <source>
        <dbReference type="Proteomes" id="UP000192578"/>
    </source>
</evidence>
<evidence type="ECO:0000256" key="2">
    <source>
        <dbReference type="SAM" id="SignalP"/>
    </source>
</evidence>
<sequence>MVGHNFTLLLLTGVLMVPVISGNKSDYDRKKATTPSWSTTGEHLHTDEGLEIEQTSSELSSSRTSGTTLNNKSSVTDVGTITRLTTRQRYRDIGEDAERYRKDPMYKDLPWPAMSSDLKPRKMVSTTLQNDTENTTSIPIGENVQIHEQEGHHLAGNSTASTPLASSNTDPTVATTQLTSRQGYRGIAEDAERYRKDHMYTDLP</sequence>
<feature type="compositionally biased region" description="Polar residues" evidence="1">
    <location>
        <begin position="156"/>
        <end position="182"/>
    </location>
</feature>
<proteinExistence type="predicted"/>
<comment type="caution">
    <text evidence="3">The sequence shown here is derived from an EMBL/GenBank/DDBJ whole genome shotgun (WGS) entry which is preliminary data.</text>
</comment>
<organism evidence="3 4">
    <name type="scientific">Hypsibius exemplaris</name>
    <name type="common">Freshwater tardigrade</name>
    <dbReference type="NCBI Taxonomy" id="2072580"/>
    <lineage>
        <taxon>Eukaryota</taxon>
        <taxon>Metazoa</taxon>
        <taxon>Ecdysozoa</taxon>
        <taxon>Tardigrada</taxon>
        <taxon>Eutardigrada</taxon>
        <taxon>Parachela</taxon>
        <taxon>Hypsibioidea</taxon>
        <taxon>Hypsibiidae</taxon>
        <taxon>Hypsibius</taxon>
    </lineage>
</organism>